<comment type="caution">
    <text evidence="2">The sequence shown here is derived from an EMBL/GenBank/DDBJ whole genome shotgun (WGS) entry which is preliminary data.</text>
</comment>
<reference evidence="2 3" key="1">
    <citation type="submission" date="2019-12" db="EMBL/GenBank/DDBJ databases">
        <title>Genomic-based taxomic classification of the family Erythrobacteraceae.</title>
        <authorList>
            <person name="Xu L."/>
        </authorList>
    </citation>
    <scope>NUCLEOTIDE SEQUENCE [LARGE SCALE GENOMIC DNA]</scope>
    <source>
        <strain evidence="2 3">KCTC 42453</strain>
    </source>
</reference>
<evidence type="ECO:0000313" key="3">
    <source>
        <dbReference type="Proteomes" id="UP000431922"/>
    </source>
</evidence>
<dbReference type="RefSeq" id="WP_160756189.1">
    <property type="nucleotide sequence ID" value="NZ_WTYL01000002.1"/>
</dbReference>
<feature type="transmembrane region" description="Helical" evidence="1">
    <location>
        <begin position="40"/>
        <end position="61"/>
    </location>
</feature>
<gene>
    <name evidence="2" type="ORF">GRI65_09125</name>
</gene>
<dbReference type="InterPro" id="IPR014550">
    <property type="entry name" value="UCP028704_OpgC"/>
</dbReference>
<protein>
    <recommendedName>
        <fullName evidence="4">OpgC protein</fullName>
    </recommendedName>
</protein>
<dbReference type="PANTHER" id="PTHR38592">
    <property type="entry name" value="BLL4819 PROTEIN"/>
    <property type="match status" value="1"/>
</dbReference>
<feature type="transmembrane region" description="Helical" evidence="1">
    <location>
        <begin position="173"/>
        <end position="193"/>
    </location>
</feature>
<feature type="transmembrane region" description="Helical" evidence="1">
    <location>
        <begin position="119"/>
        <end position="138"/>
    </location>
</feature>
<evidence type="ECO:0000313" key="2">
    <source>
        <dbReference type="EMBL" id="MXP44616.1"/>
    </source>
</evidence>
<evidence type="ECO:0008006" key="4">
    <source>
        <dbReference type="Google" id="ProtNLM"/>
    </source>
</evidence>
<keyword evidence="1" id="KW-0812">Transmembrane</keyword>
<dbReference type="Proteomes" id="UP000431922">
    <property type="component" value="Unassembled WGS sequence"/>
</dbReference>
<dbReference type="Pfam" id="PF10129">
    <property type="entry name" value="OpgC_C"/>
    <property type="match status" value="1"/>
</dbReference>
<name>A0A845B350_9SPHN</name>
<evidence type="ECO:0000256" key="1">
    <source>
        <dbReference type="SAM" id="Phobius"/>
    </source>
</evidence>
<feature type="transmembrane region" description="Helical" evidence="1">
    <location>
        <begin position="293"/>
        <end position="315"/>
    </location>
</feature>
<organism evidence="2 3">
    <name type="scientific">Allopontixanthobacter sediminis</name>
    <dbReference type="NCBI Taxonomy" id="1689985"/>
    <lineage>
        <taxon>Bacteria</taxon>
        <taxon>Pseudomonadati</taxon>
        <taxon>Pseudomonadota</taxon>
        <taxon>Alphaproteobacteria</taxon>
        <taxon>Sphingomonadales</taxon>
        <taxon>Erythrobacteraceae</taxon>
        <taxon>Allopontixanthobacter</taxon>
    </lineage>
</organism>
<sequence length="360" mass="41494">MRLDLVDGIRGHLLIGMLIAHLSFAPGMAALGYFHHHQLIGMYDAEFFIPISGFIIGYLFAQRMNTTSLFYKFLNARLWTIYKYYLLSAVPFLIIAFFANPSLSIIGPLTNVAVMQDGGAYSDILPIYFYCFLLLYMLFWMVPHIGFVLPLIVSATIYLWSQSQYQTGMFGLSSRFVIFDIAAWQFLFMLFLFLGARSKDAAEVMRRIPIRTYYAAFALLVIVLVAGRIPHPYPTSFPGYEELNPNWPRMQLHPLFLAKILTVCLLFTLVLLRPEGFLKWPNHFAKWYFALPFVRNVGKYSIQMFTLHVFMMALFNMLSNEFTLPMQYVFAIGLLALFIAAPNLWVNFKKRRSAFVEAPA</sequence>
<accession>A0A845B350</accession>
<keyword evidence="1" id="KW-0472">Membrane</keyword>
<keyword evidence="1" id="KW-1133">Transmembrane helix</keyword>
<keyword evidence="3" id="KW-1185">Reference proteome</keyword>
<feature type="transmembrane region" description="Helical" evidence="1">
    <location>
        <begin position="327"/>
        <end position="346"/>
    </location>
</feature>
<proteinExistence type="predicted"/>
<feature type="transmembrane region" description="Helical" evidence="1">
    <location>
        <begin position="251"/>
        <end position="272"/>
    </location>
</feature>
<feature type="transmembrane region" description="Helical" evidence="1">
    <location>
        <begin position="145"/>
        <end position="161"/>
    </location>
</feature>
<dbReference type="AlphaFoldDB" id="A0A845B350"/>
<feature type="transmembrane region" description="Helical" evidence="1">
    <location>
        <begin position="82"/>
        <end position="99"/>
    </location>
</feature>
<dbReference type="PANTHER" id="PTHR38592:SF3">
    <property type="entry name" value="BLL4819 PROTEIN"/>
    <property type="match status" value="1"/>
</dbReference>
<dbReference type="OrthoDB" id="9775975at2"/>
<feature type="transmembrane region" description="Helical" evidence="1">
    <location>
        <begin position="213"/>
        <end position="231"/>
    </location>
</feature>
<feature type="transmembrane region" description="Helical" evidence="1">
    <location>
        <begin position="12"/>
        <end position="34"/>
    </location>
</feature>
<dbReference type="EMBL" id="WTYL01000002">
    <property type="protein sequence ID" value="MXP44616.1"/>
    <property type="molecule type" value="Genomic_DNA"/>
</dbReference>